<dbReference type="SUPFAM" id="SSF82866">
    <property type="entry name" value="Multidrug efflux transporter AcrB transmembrane domain"/>
    <property type="match status" value="2"/>
</dbReference>
<dbReference type="InterPro" id="IPR001036">
    <property type="entry name" value="Acrflvin-R"/>
</dbReference>
<dbReference type="RefSeq" id="WP_098193886.1">
    <property type="nucleotide sequence ID" value="NZ_CP023777.1"/>
</dbReference>
<evidence type="ECO:0000256" key="6">
    <source>
        <dbReference type="ARBA" id="ARBA00022989"/>
    </source>
</evidence>
<dbReference type="SUPFAM" id="SSF82693">
    <property type="entry name" value="Multidrug efflux transporter AcrB pore domain, PN1, PN2, PC1 and PC2 subdomains"/>
    <property type="match status" value="3"/>
</dbReference>
<feature type="transmembrane region" description="Helical" evidence="8">
    <location>
        <begin position="534"/>
        <end position="553"/>
    </location>
</feature>
<evidence type="ECO:0000313" key="9">
    <source>
        <dbReference type="EMBL" id="ATL47509.1"/>
    </source>
</evidence>
<feature type="transmembrane region" description="Helical" evidence="8">
    <location>
        <begin position="447"/>
        <end position="464"/>
    </location>
</feature>
<evidence type="ECO:0000256" key="1">
    <source>
        <dbReference type="ARBA" id="ARBA00004651"/>
    </source>
</evidence>
<evidence type="ECO:0000256" key="7">
    <source>
        <dbReference type="ARBA" id="ARBA00023136"/>
    </source>
</evidence>
<dbReference type="OrthoDB" id="9760604at2"/>
<dbReference type="SUPFAM" id="SSF82714">
    <property type="entry name" value="Multidrug efflux transporter AcrB TolC docking domain, DN and DC subdomains"/>
    <property type="match status" value="2"/>
</dbReference>
<dbReference type="Gene3D" id="1.20.1640.10">
    <property type="entry name" value="Multidrug efflux transporter AcrB transmembrane domain"/>
    <property type="match status" value="2"/>
</dbReference>
<proteinExistence type="inferred from homology"/>
<feature type="transmembrane region" description="Helical" evidence="8">
    <location>
        <begin position="1007"/>
        <end position="1030"/>
    </location>
</feature>
<dbReference type="Gene3D" id="3.30.70.1430">
    <property type="entry name" value="Multidrug efflux transporter AcrB pore domain"/>
    <property type="match status" value="2"/>
</dbReference>
<dbReference type="PANTHER" id="PTHR32063">
    <property type="match status" value="1"/>
</dbReference>
<gene>
    <name evidence="9" type="ORF">COR50_10200</name>
</gene>
<dbReference type="Gene3D" id="3.30.70.1320">
    <property type="entry name" value="Multidrug efflux transporter AcrB pore domain like"/>
    <property type="match status" value="1"/>
</dbReference>
<feature type="transmembrane region" description="Helical" evidence="8">
    <location>
        <begin position="895"/>
        <end position="915"/>
    </location>
</feature>
<evidence type="ECO:0000313" key="10">
    <source>
        <dbReference type="Proteomes" id="UP000220133"/>
    </source>
</evidence>
<evidence type="ECO:0000256" key="5">
    <source>
        <dbReference type="ARBA" id="ARBA00022692"/>
    </source>
</evidence>
<keyword evidence="5 8" id="KW-0812">Transmembrane</keyword>
<name>A0A291QU05_9BACT</name>
<feature type="transmembrane region" description="Helical" evidence="8">
    <location>
        <begin position="975"/>
        <end position="995"/>
    </location>
</feature>
<dbReference type="InterPro" id="IPR027463">
    <property type="entry name" value="AcrB_DN_DC_subdom"/>
</dbReference>
<organism evidence="9 10">
    <name type="scientific">Chitinophaga caeni</name>
    <dbReference type="NCBI Taxonomy" id="2029983"/>
    <lineage>
        <taxon>Bacteria</taxon>
        <taxon>Pseudomonadati</taxon>
        <taxon>Bacteroidota</taxon>
        <taxon>Chitinophagia</taxon>
        <taxon>Chitinophagales</taxon>
        <taxon>Chitinophagaceae</taxon>
        <taxon>Chitinophaga</taxon>
    </lineage>
</organism>
<dbReference type="GO" id="GO:0005886">
    <property type="term" value="C:plasma membrane"/>
    <property type="evidence" value="ECO:0007669"/>
    <property type="project" value="UniProtKB-SubCell"/>
</dbReference>
<feature type="transmembrane region" description="Helical" evidence="8">
    <location>
        <begin position="389"/>
        <end position="415"/>
    </location>
</feature>
<evidence type="ECO:0000256" key="2">
    <source>
        <dbReference type="ARBA" id="ARBA00010942"/>
    </source>
</evidence>
<sequence length="1039" mass="115297">MNKLIKRVLAFSLRNKYFIFFVAAVLAVLGYTSYKAIGIEAFPDVTNTSVTIITQWPGRSAEEVEKFVSRPIEIAMNRAQGKTFIRSSSLFGLSVVKVIFDDDVNDTDARIQINNNISSASLPEGVEPEIQPPYGPTGEIYRYTLESNSRDVQELKTIQDWVVEKNLLAVPGVADIVSFGGSVKIYQVTMNPDKAVQYGITAQEMYQALSKSNINVGGDVIVKNGQAYVVRGIGVLNNVEEIKNIIVDHINDVPILVKDVATVAVDALPRLGQVGRDRDHDVVEGIVVMRKGERSAPVIAALQEKVSELNSKILPPDVQIKPFYNREDLIGFATHTVLHNMLEGIVFVTVIVFVFMADWRTTVIVSVVIPLSLLFAFICLKLKGMSANLLSMGAIDFGIIIDGAVVMMEGIFVLLDHKAKHVGMDRFNKISKLGLIRKASLENGKSIFFAKLIIITCLLPIFSFEKVEGKMFSPLAWTLGFALLGALILTFTLVPAMASVLLKNDVREKHNIFIEWLLKRVSNGFDFCFRNKKIAGIVTLIVLGSGLYCFKFLGTEFLPELNEGSIYIRATGPLSTSLDESVKVANTIRKRLLNYPEVKQVLSQTGRPNDGTDATGFYNIEFHVDIYPQKEWKSGMSKEELIASMQKNLEDLPGISLNFSQPIMDNVEEAVSGVKGSLVVKMFGDDYKVIEHTEEQVEKVLKTVPGIEDLGILRNLGQPELRINLDQQKMAMYGVTTEDANSVIEMAIGGKAATKIYEGERYFDLRIRYPESFRENEEAIGNLMIPTIRGNKVPIKEIATLQHITGPSIIYRDKHQRYGAIKFSIRGRDMGSTIEEAQSKVKEQVTIPEGYNLEWAGDFENQQRATKRLGQVVPISLSIIFLILFMLFGKVKDALLVLGNVPFAIIGGIFSLWITGMNFSIAAGIGFIALFGICVQNGVILLSTFKANTRAMQHQANFSLREAIRQAVIMRTRPVVMTAMMAAIGLLPAAISKGIGSETAKPLARVVIGGLITNTVFALFIFPLLFYWIYKRILQQQEK</sequence>
<keyword evidence="6 8" id="KW-1133">Transmembrane helix</keyword>
<evidence type="ECO:0000256" key="8">
    <source>
        <dbReference type="SAM" id="Phobius"/>
    </source>
</evidence>
<dbReference type="Proteomes" id="UP000220133">
    <property type="component" value="Chromosome"/>
</dbReference>
<evidence type="ECO:0000256" key="3">
    <source>
        <dbReference type="ARBA" id="ARBA00022448"/>
    </source>
</evidence>
<dbReference type="GO" id="GO:0042910">
    <property type="term" value="F:xenobiotic transmembrane transporter activity"/>
    <property type="evidence" value="ECO:0007669"/>
    <property type="project" value="TreeGrafter"/>
</dbReference>
<dbReference type="PRINTS" id="PR00702">
    <property type="entry name" value="ACRIFLAVINRP"/>
</dbReference>
<feature type="transmembrane region" description="Helical" evidence="8">
    <location>
        <begin position="869"/>
        <end position="888"/>
    </location>
</feature>
<feature type="transmembrane region" description="Helical" evidence="8">
    <location>
        <begin position="921"/>
        <end position="945"/>
    </location>
</feature>
<dbReference type="NCBIfam" id="TIGR00914">
    <property type="entry name" value="2A0601"/>
    <property type="match status" value="1"/>
</dbReference>
<keyword evidence="10" id="KW-1185">Reference proteome</keyword>
<dbReference type="Pfam" id="PF00873">
    <property type="entry name" value="ACR_tran"/>
    <property type="match status" value="1"/>
</dbReference>
<feature type="transmembrane region" description="Helical" evidence="8">
    <location>
        <begin position="363"/>
        <end position="383"/>
    </location>
</feature>
<dbReference type="AlphaFoldDB" id="A0A291QU05"/>
<feature type="transmembrane region" description="Helical" evidence="8">
    <location>
        <begin position="476"/>
        <end position="502"/>
    </location>
</feature>
<reference evidence="9 10" key="1">
    <citation type="submission" date="2017-10" db="EMBL/GenBank/DDBJ databases">
        <title>Paenichitinophaga pekingensis gen. nov., sp. nov., isolated from activated sludge.</title>
        <authorList>
            <person name="Jin D."/>
            <person name="Kong X."/>
            <person name="Deng Y."/>
            <person name="Bai Z."/>
        </authorList>
    </citation>
    <scope>NUCLEOTIDE SEQUENCE [LARGE SCALE GENOMIC DNA]</scope>
    <source>
        <strain evidence="9 10">13</strain>
    </source>
</reference>
<dbReference type="Gene3D" id="3.30.70.1440">
    <property type="entry name" value="Multidrug efflux transporter AcrB pore domain"/>
    <property type="match status" value="1"/>
</dbReference>
<dbReference type="EMBL" id="CP023777">
    <property type="protein sequence ID" value="ATL47509.1"/>
    <property type="molecule type" value="Genomic_DNA"/>
</dbReference>
<keyword evidence="4" id="KW-1003">Cell membrane</keyword>
<dbReference type="PANTHER" id="PTHR32063:SF12">
    <property type="entry name" value="CATION EFFLUX SYSTEM PROTEIN"/>
    <property type="match status" value="1"/>
</dbReference>
<accession>A0A291QU05</accession>
<evidence type="ECO:0000256" key="4">
    <source>
        <dbReference type="ARBA" id="ARBA00022475"/>
    </source>
</evidence>
<dbReference type="KEGG" id="cbae:COR50_10200"/>
<keyword evidence="3" id="KW-0813">Transport</keyword>
<comment type="subcellular location">
    <subcellularLocation>
        <location evidence="1">Cell membrane</location>
        <topology evidence="1">Multi-pass membrane protein</topology>
    </subcellularLocation>
</comment>
<keyword evidence="7 8" id="KW-0472">Membrane</keyword>
<feature type="transmembrane region" description="Helical" evidence="8">
    <location>
        <begin position="337"/>
        <end position="356"/>
    </location>
</feature>
<comment type="similarity">
    <text evidence="2">Belongs to the resistance-nodulation-cell division (RND) (TC 2.A.6) family.</text>
</comment>
<protein>
    <submittedName>
        <fullName evidence="9">CusA/CzcA family heavy metal efflux RND transporter</fullName>
    </submittedName>
</protein>
<dbReference type="InterPro" id="IPR004763">
    <property type="entry name" value="CusA-like"/>
</dbReference>
<dbReference type="Gene3D" id="3.30.2090.10">
    <property type="entry name" value="Multidrug efflux transporter AcrB TolC docking domain, DN and DC subdomains"/>
    <property type="match status" value="2"/>
</dbReference>
<dbReference type="GO" id="GO:0008324">
    <property type="term" value="F:monoatomic cation transmembrane transporter activity"/>
    <property type="evidence" value="ECO:0007669"/>
    <property type="project" value="InterPro"/>
</dbReference>